<dbReference type="FunFam" id="3.40.50.11660:FF:000002">
    <property type="entry name" value="Alpha-(1,3)-fucosyltransferase"/>
    <property type="match status" value="1"/>
</dbReference>
<comment type="subcellular location">
    <subcellularLocation>
        <location evidence="1 11">Golgi apparatus</location>
        <location evidence="1 11">Golgi stack membrane</location>
        <topology evidence="1 11">Single-pass type II membrane protein</topology>
    </subcellularLocation>
</comment>
<dbReference type="InterPro" id="IPR038577">
    <property type="entry name" value="GT10-like_C_sf"/>
</dbReference>
<keyword evidence="7" id="KW-0735">Signal-anchor</keyword>
<dbReference type="InterPro" id="IPR055270">
    <property type="entry name" value="Glyco_tran_10_C"/>
</dbReference>
<keyword evidence="14" id="KW-1185">Reference proteome</keyword>
<dbReference type="GO" id="GO:0032580">
    <property type="term" value="C:Golgi cisterna membrane"/>
    <property type="evidence" value="ECO:0007669"/>
    <property type="project" value="UniProtKB-SubCell"/>
</dbReference>
<keyword evidence="11" id="KW-0333">Golgi apparatus</keyword>
<evidence type="ECO:0000313" key="14">
    <source>
        <dbReference type="Proteomes" id="UP000492821"/>
    </source>
</evidence>
<keyword evidence="4 11" id="KW-0328">Glycosyltransferase</keyword>
<keyword evidence="6 11" id="KW-0812">Transmembrane</keyword>
<dbReference type="InterPro" id="IPR031481">
    <property type="entry name" value="Glyco_tran_10_N"/>
</dbReference>
<evidence type="ECO:0000256" key="8">
    <source>
        <dbReference type="ARBA" id="ARBA00022989"/>
    </source>
</evidence>
<comment type="similarity">
    <text evidence="3 11">Belongs to the glycosyltransferase 10 family.</text>
</comment>
<dbReference type="PANTHER" id="PTHR11929:SF226">
    <property type="entry name" value="ATP-DEPENDENT DNA HELICASE-RELATED"/>
    <property type="match status" value="1"/>
</dbReference>
<feature type="domain" description="Fucosyltransferase N-terminal" evidence="13">
    <location>
        <begin position="113"/>
        <end position="187"/>
    </location>
</feature>
<dbReference type="Proteomes" id="UP000492821">
    <property type="component" value="Unassembled WGS sequence"/>
</dbReference>
<evidence type="ECO:0000313" key="15">
    <source>
        <dbReference type="WBParaSite" id="Pan_g7378.t1"/>
    </source>
</evidence>
<comment type="pathway">
    <text evidence="2">Protein modification; protein glycosylation.</text>
</comment>
<dbReference type="EC" id="2.4.1.-" evidence="11"/>
<dbReference type="GO" id="GO:0046920">
    <property type="term" value="F:alpha-(1-&gt;3)-fucosyltransferase activity"/>
    <property type="evidence" value="ECO:0007669"/>
    <property type="project" value="TreeGrafter"/>
</dbReference>
<name>A0A7E4W4E1_PANRE</name>
<keyword evidence="10" id="KW-0325">Glycoprotein</keyword>
<sequence length="392" mass="44869">MSTAAKYLLSRSTKNGFFSFFAGFLTITAVCNLQSTTTANSTTCDEFYKVSYNATNPRQNPALVFDCHKSSTSSNARGTEYQMYTFEGRPLKVYAPDHVKKQTDYFGEHCVAEIFSIKSRASEADVVLLRSTSHARTVTGIGRNSRQIWVMQFLESPPNTPGLDFFDQKINYTAGYRSDVDIVTRYGGYQTRTSSNTVKIPQNRKNSALWIASNCWTSNARKKLADELSQFYKVDIFGQCSTGKRSQKFIDELFTSGNYKYYLSFENSNCREYITEKVFKNAFKNGLIPIVYGARREDYEKLLPPGSFIFAQDYSSAQDLANHLIQIDEDENIYASYFTWKTTHQPLDQNIFDRLCSVFNNAPAKTYHRLSPWWNKLDSCETVKAADIWKRS</sequence>
<dbReference type="PANTHER" id="PTHR11929">
    <property type="entry name" value="ALPHA- 1,3 -FUCOSYLTRANSFERASE"/>
    <property type="match status" value="1"/>
</dbReference>
<evidence type="ECO:0000259" key="12">
    <source>
        <dbReference type="Pfam" id="PF00852"/>
    </source>
</evidence>
<dbReference type="WBParaSite" id="Pan_g7378.t1">
    <property type="protein sequence ID" value="Pan_g7378.t1"/>
    <property type="gene ID" value="Pan_g7378"/>
</dbReference>
<keyword evidence="8" id="KW-1133">Transmembrane helix</keyword>
<dbReference type="Pfam" id="PF17039">
    <property type="entry name" value="Glyco_tran_10_N"/>
    <property type="match status" value="1"/>
</dbReference>
<evidence type="ECO:0000256" key="3">
    <source>
        <dbReference type="ARBA" id="ARBA00008919"/>
    </source>
</evidence>
<organism evidence="14 15">
    <name type="scientific">Panagrellus redivivus</name>
    <name type="common">Microworm</name>
    <dbReference type="NCBI Taxonomy" id="6233"/>
    <lineage>
        <taxon>Eukaryota</taxon>
        <taxon>Metazoa</taxon>
        <taxon>Ecdysozoa</taxon>
        <taxon>Nematoda</taxon>
        <taxon>Chromadorea</taxon>
        <taxon>Rhabditida</taxon>
        <taxon>Tylenchina</taxon>
        <taxon>Panagrolaimomorpha</taxon>
        <taxon>Panagrolaimoidea</taxon>
        <taxon>Panagrolaimidae</taxon>
        <taxon>Panagrellus</taxon>
    </lineage>
</organism>
<evidence type="ECO:0000256" key="6">
    <source>
        <dbReference type="ARBA" id="ARBA00022692"/>
    </source>
</evidence>
<dbReference type="SUPFAM" id="SSF53756">
    <property type="entry name" value="UDP-Glycosyltransferase/glycogen phosphorylase"/>
    <property type="match status" value="1"/>
</dbReference>
<protein>
    <recommendedName>
        <fullName evidence="11">Fucosyltransferase</fullName>
        <ecNumber evidence="11">2.4.1.-</ecNumber>
    </recommendedName>
</protein>
<feature type="domain" description="Fucosyltransferase C-terminal" evidence="12">
    <location>
        <begin position="202"/>
        <end position="370"/>
    </location>
</feature>
<reference evidence="15" key="2">
    <citation type="submission" date="2020-10" db="UniProtKB">
        <authorList>
            <consortium name="WormBaseParasite"/>
        </authorList>
    </citation>
    <scope>IDENTIFICATION</scope>
</reference>
<keyword evidence="9" id="KW-0472">Membrane</keyword>
<evidence type="ECO:0000256" key="1">
    <source>
        <dbReference type="ARBA" id="ARBA00004447"/>
    </source>
</evidence>
<dbReference type="InterPro" id="IPR001503">
    <property type="entry name" value="Glyco_trans_10"/>
</dbReference>
<reference evidence="14" key="1">
    <citation type="journal article" date="2013" name="Genetics">
        <title>The draft genome and transcriptome of Panagrellus redivivus are shaped by the harsh demands of a free-living lifestyle.</title>
        <authorList>
            <person name="Srinivasan J."/>
            <person name="Dillman A.R."/>
            <person name="Macchietto M.G."/>
            <person name="Heikkinen L."/>
            <person name="Lakso M."/>
            <person name="Fracchia K.M."/>
            <person name="Antoshechkin I."/>
            <person name="Mortazavi A."/>
            <person name="Wong G."/>
            <person name="Sternberg P.W."/>
        </authorList>
    </citation>
    <scope>NUCLEOTIDE SEQUENCE [LARGE SCALE GENOMIC DNA]</scope>
    <source>
        <strain evidence="14">MT8872</strain>
    </source>
</reference>
<evidence type="ECO:0000256" key="2">
    <source>
        <dbReference type="ARBA" id="ARBA00004922"/>
    </source>
</evidence>
<proteinExistence type="inferred from homology"/>
<accession>A0A7E4W4E1</accession>
<dbReference type="Pfam" id="PF00852">
    <property type="entry name" value="Glyco_transf_10"/>
    <property type="match status" value="1"/>
</dbReference>
<evidence type="ECO:0000256" key="9">
    <source>
        <dbReference type="ARBA" id="ARBA00023136"/>
    </source>
</evidence>
<dbReference type="UniPathway" id="UPA00378"/>
<evidence type="ECO:0000256" key="11">
    <source>
        <dbReference type="RuleBase" id="RU003832"/>
    </source>
</evidence>
<evidence type="ECO:0000259" key="13">
    <source>
        <dbReference type="Pfam" id="PF17039"/>
    </source>
</evidence>
<evidence type="ECO:0000256" key="7">
    <source>
        <dbReference type="ARBA" id="ARBA00022968"/>
    </source>
</evidence>
<keyword evidence="5 11" id="KW-0808">Transferase</keyword>
<dbReference type="AlphaFoldDB" id="A0A7E4W4E1"/>
<evidence type="ECO:0000256" key="4">
    <source>
        <dbReference type="ARBA" id="ARBA00022676"/>
    </source>
</evidence>
<evidence type="ECO:0000256" key="5">
    <source>
        <dbReference type="ARBA" id="ARBA00022679"/>
    </source>
</evidence>
<evidence type="ECO:0000256" key="10">
    <source>
        <dbReference type="ARBA" id="ARBA00023180"/>
    </source>
</evidence>
<dbReference type="Gene3D" id="3.40.50.11660">
    <property type="entry name" value="Glycosyl transferase family 10, C-terminal domain"/>
    <property type="match status" value="1"/>
</dbReference>